<dbReference type="EMBL" id="CP147407">
    <property type="protein sequence ID" value="WXB95207.1"/>
    <property type="molecule type" value="Genomic_DNA"/>
</dbReference>
<name>A0ABZ2NC80_9BACI</name>
<dbReference type="Proteomes" id="UP001377337">
    <property type="component" value="Chromosome"/>
</dbReference>
<evidence type="ECO:0000313" key="1">
    <source>
        <dbReference type="EMBL" id="WXB95207.1"/>
    </source>
</evidence>
<organism evidence="1 2">
    <name type="scientific">Metabacillus sediminis</name>
    <dbReference type="NCBI Taxonomy" id="3117746"/>
    <lineage>
        <taxon>Bacteria</taxon>
        <taxon>Bacillati</taxon>
        <taxon>Bacillota</taxon>
        <taxon>Bacilli</taxon>
        <taxon>Bacillales</taxon>
        <taxon>Bacillaceae</taxon>
        <taxon>Metabacillus</taxon>
    </lineage>
</organism>
<reference evidence="1 2" key="1">
    <citation type="submission" date="2024-02" db="EMBL/GenBank/DDBJ databases">
        <title>Seven novel Bacillus-like species.</title>
        <authorList>
            <person name="Liu G."/>
        </authorList>
    </citation>
    <scope>NUCLEOTIDE SEQUENCE [LARGE SCALE GENOMIC DNA]</scope>
    <source>
        <strain evidence="1 2">FJAT-52054</strain>
    </source>
</reference>
<dbReference type="RefSeq" id="WP_338776592.1">
    <property type="nucleotide sequence ID" value="NZ_CP147407.1"/>
</dbReference>
<proteinExistence type="predicted"/>
<gene>
    <name evidence="1" type="ORF">WCV65_11520</name>
</gene>
<sequence length="128" mass="14482">MRTDSQGQRTVSTRHWTDYDFHGQNLAAIGQIIPCGQILRDNGQFRRVIGQIMTFIGQNLAVIGQIIPHGQILRDNGQFRIVIGQIMPFYRLKTAAIGQIGWIIGQKYVKNGRQTKAEGNHYGEHLHS</sequence>
<evidence type="ECO:0000313" key="2">
    <source>
        <dbReference type="Proteomes" id="UP001377337"/>
    </source>
</evidence>
<keyword evidence="2" id="KW-1185">Reference proteome</keyword>
<protein>
    <submittedName>
        <fullName evidence="1">Uncharacterized protein</fullName>
    </submittedName>
</protein>
<accession>A0ABZ2NC80</accession>